<keyword evidence="2" id="KW-1185">Reference proteome</keyword>
<dbReference type="PANTHER" id="PTHR10668">
    <property type="entry name" value="PHYTOENE DEHYDROGENASE"/>
    <property type="match status" value="1"/>
</dbReference>
<dbReference type="PRINTS" id="PR00411">
    <property type="entry name" value="PNDRDTASEI"/>
</dbReference>
<dbReference type="SUPFAM" id="SSF51905">
    <property type="entry name" value="FAD/NAD(P)-binding domain"/>
    <property type="match status" value="1"/>
</dbReference>
<dbReference type="PANTHER" id="PTHR10668:SF105">
    <property type="entry name" value="DEHYDROGENASE-RELATED"/>
    <property type="match status" value="1"/>
</dbReference>
<dbReference type="InterPro" id="IPR036188">
    <property type="entry name" value="FAD/NAD-bd_sf"/>
</dbReference>
<gene>
    <name evidence="1" type="ORF">N4R40_03960</name>
</gene>
<reference evidence="1 2" key="1">
    <citation type="journal article" date="2024" name="Int. J. Syst. Evol. Microbiol.">
        <title>Microbacterium memoriense sp. nov., a member of the Actinomycetota from marine beach sediment of the north coast of Portugal.</title>
        <authorList>
            <person name="Santos J.D.N.D."/>
            <person name="Klimek D."/>
            <person name="Calusinska M."/>
            <person name="Lobo-da-Cunha A."/>
            <person name="Catita J."/>
            <person name="Goncalves H."/>
            <person name="Gonzalez I."/>
            <person name="Lage O.M."/>
        </authorList>
    </citation>
    <scope>NUCLEOTIDE SEQUENCE [LARGE SCALE GENOMIC DNA]</scope>
    <source>
        <strain evidence="1 2">PMIC_1C1B</strain>
    </source>
</reference>
<protein>
    <submittedName>
        <fullName evidence="1">NAD(P)/FAD-dependent oxidoreductase</fullName>
    </submittedName>
</protein>
<accession>A0ABT2PA88</accession>
<dbReference type="Gene3D" id="3.50.50.60">
    <property type="entry name" value="FAD/NAD(P)-binding domain"/>
    <property type="match status" value="2"/>
</dbReference>
<comment type="caution">
    <text evidence="1">The sequence shown here is derived from an EMBL/GenBank/DDBJ whole genome shotgun (WGS) entry which is preliminary data.</text>
</comment>
<proteinExistence type="predicted"/>
<organism evidence="1 2">
    <name type="scientific">Microbacterium memoriense</name>
    <dbReference type="NCBI Taxonomy" id="2978350"/>
    <lineage>
        <taxon>Bacteria</taxon>
        <taxon>Bacillati</taxon>
        <taxon>Actinomycetota</taxon>
        <taxon>Actinomycetes</taxon>
        <taxon>Micrococcales</taxon>
        <taxon>Microbacteriaceae</taxon>
        <taxon>Microbacterium</taxon>
    </lineage>
</organism>
<evidence type="ECO:0000313" key="1">
    <source>
        <dbReference type="EMBL" id="MCT9001521.1"/>
    </source>
</evidence>
<name>A0ABT2PA88_9MICO</name>
<sequence length="492" mass="51733">MASRRNAQIDVIVVGAGPNGLAAAVTAARAGLRVRVYERAGWPGGGAATRELTLPGFHHDVGAAIHPLAFASHFFREFGLRDRVRFVTPDVSFAQPLVPGHSAIAYRDVERTADRLGRDGATYARLLRPLVDRTGGIAALTGGSLLRIPRDLVAAGVLAARALEQGSRGWGLRFRDAAAPALLTGASAHTLLPQPSIAAAGAGLVLTAYAHAEGWPVPIGGSGAIIAAMVADLEAHGGEIVSDHEVADLAAVPRARAILLDVTPRAFVRLAGPLMPARYRQAMERFRYGAGVAKVDFALGEPVPWADADLRRAGTVHLGGTRAEMVAAEREVLRGGHPERPYVLVAQPSAFDPTRAPAGRHTLWSYTHVPAGSPVDRREAVINQIERFAPGFRDTILAVSSRTAVGMEHVNPNHIGGDISSGAPTLGQLFARPVVRTDPWRTPIPGVYLASASTAPGPGVHGLAGWHAAQSALRNEFGIRTSPDLSPTAATR</sequence>
<dbReference type="EMBL" id="JAODOR010000004">
    <property type="protein sequence ID" value="MCT9001521.1"/>
    <property type="molecule type" value="Genomic_DNA"/>
</dbReference>
<evidence type="ECO:0000313" key="2">
    <source>
        <dbReference type="Proteomes" id="UP001300496"/>
    </source>
</evidence>
<dbReference type="Gene3D" id="3.90.660.50">
    <property type="match status" value="1"/>
</dbReference>
<dbReference type="Proteomes" id="UP001300496">
    <property type="component" value="Unassembled WGS sequence"/>
</dbReference>
<dbReference type="Pfam" id="PF13450">
    <property type="entry name" value="NAD_binding_8"/>
    <property type="match status" value="1"/>
</dbReference>
<dbReference type="RefSeq" id="WP_261606057.1">
    <property type="nucleotide sequence ID" value="NZ_JAODOR010000004.1"/>
</dbReference>